<comment type="caution">
    <text evidence="1">The sequence shown here is derived from an EMBL/GenBank/DDBJ whole genome shotgun (WGS) entry which is preliminary data.</text>
</comment>
<dbReference type="Proteomes" id="UP000616151">
    <property type="component" value="Unassembled WGS sequence"/>
</dbReference>
<accession>A0ACC5R100</accession>
<keyword evidence="1" id="KW-0378">Hydrolase</keyword>
<proteinExistence type="predicted"/>
<organism evidence="1 2">
    <name type="scientific">Taklimakanibacter albus</name>
    <dbReference type="NCBI Taxonomy" id="2800327"/>
    <lineage>
        <taxon>Bacteria</taxon>
        <taxon>Pseudomonadati</taxon>
        <taxon>Pseudomonadota</taxon>
        <taxon>Alphaproteobacteria</taxon>
        <taxon>Hyphomicrobiales</taxon>
        <taxon>Aestuariivirgaceae</taxon>
        <taxon>Taklimakanibacter</taxon>
    </lineage>
</organism>
<name>A0ACC5R100_9HYPH</name>
<evidence type="ECO:0000313" key="1">
    <source>
        <dbReference type="EMBL" id="MBK1866267.1"/>
    </source>
</evidence>
<protein>
    <submittedName>
        <fullName evidence="1">Bifunctional diaminohydroxyphosphoribosylaminopyrimidine deaminase/5-amino-6-(5-phosphoribosylamino)uracil reductase RibD</fullName>
        <ecNumber evidence="1">1.1.1.193</ecNumber>
        <ecNumber evidence="1">3.5.4.26</ecNumber>
    </submittedName>
</protein>
<gene>
    <name evidence="1" type="primary">ribD</name>
    <name evidence="1" type="ORF">JHL16_07870</name>
</gene>
<dbReference type="EC" id="3.5.4.26" evidence="1"/>
<evidence type="ECO:0000313" key="2">
    <source>
        <dbReference type="Proteomes" id="UP000616151"/>
    </source>
</evidence>
<dbReference type="EC" id="1.1.1.193" evidence="1"/>
<sequence length="356" mass="36562">MTADLAFMTRAVRLGHRALGTTAENPPVGCVIVKDGVIVGLGWTQPGGRPHAEVAALRMAGAAARGATAYVTLEPCAHHGRTPPCAEALAKAGVVRVVAAVEDPDPRVSGGGFAILRQAGISVVTGLGREEALSDLAGFLTRIVNKRPYVLLKLALSADRKIAEAAGKRTAITGPEVKARTHLLRAEADAILVGLGTVLADDPDLTCRLPGLEVRSPIRVVADSRGAIPPGSHLVRTAGKVPLWLLSLAGTPAPEGVDILACAPGATGGVDLADGLAKIAARGINRVLAEGGARLARGLIEAGLVDELQLFQSPKFLGPQGVDGFAGMPFAQVMAGFRPGAEETLGDDRLSVYVRG</sequence>
<keyword evidence="2" id="KW-1185">Reference proteome</keyword>
<reference evidence="1" key="1">
    <citation type="submission" date="2021-01" db="EMBL/GenBank/DDBJ databases">
        <authorList>
            <person name="Sun Q."/>
        </authorList>
    </citation>
    <scope>NUCLEOTIDE SEQUENCE</scope>
    <source>
        <strain evidence="1">YIM B02566</strain>
    </source>
</reference>
<keyword evidence="1" id="KW-0560">Oxidoreductase</keyword>
<dbReference type="EMBL" id="JAENHL010000006">
    <property type="protein sequence ID" value="MBK1866267.1"/>
    <property type="molecule type" value="Genomic_DNA"/>
</dbReference>